<feature type="domain" description="FAS1" evidence="2">
    <location>
        <begin position="176"/>
        <end position="319"/>
    </location>
</feature>
<dbReference type="SMART" id="SM00554">
    <property type="entry name" value="FAS1"/>
    <property type="match status" value="4"/>
</dbReference>
<dbReference type="SUPFAM" id="SSF82153">
    <property type="entry name" value="FAS1 domain"/>
    <property type="match status" value="4"/>
</dbReference>
<reference evidence="3 4" key="1">
    <citation type="journal article" date="2018" name="Int. J. Syst. Evol. Microbiol.">
        <title>Zhouia spongiae sp. nov., isolated from a marine sponge.</title>
        <authorList>
            <person name="Zhuang L."/>
            <person name="Lin B."/>
            <person name="Qin F."/>
            <person name="Luo L."/>
        </authorList>
    </citation>
    <scope>NUCLEOTIDE SEQUENCE [LARGE SCALE GENOMIC DNA]</scope>
    <source>
        <strain evidence="3 4">HN-Y44</strain>
    </source>
</reference>
<evidence type="ECO:0000313" key="3">
    <source>
        <dbReference type="EMBL" id="UNY98850.1"/>
    </source>
</evidence>
<keyword evidence="1" id="KW-0732">Signal</keyword>
<evidence type="ECO:0000313" key="4">
    <source>
        <dbReference type="Proteomes" id="UP000829476"/>
    </source>
</evidence>
<dbReference type="InterPro" id="IPR036378">
    <property type="entry name" value="FAS1_dom_sf"/>
</dbReference>
<dbReference type="PROSITE" id="PS50213">
    <property type="entry name" value="FAS1"/>
    <property type="match status" value="4"/>
</dbReference>
<dbReference type="PANTHER" id="PTHR10900:SF77">
    <property type="entry name" value="FI19380P1"/>
    <property type="match status" value="1"/>
</dbReference>
<dbReference type="InterPro" id="IPR050904">
    <property type="entry name" value="Adhesion/Biosynth-related"/>
</dbReference>
<dbReference type="Proteomes" id="UP000829476">
    <property type="component" value="Chromosome"/>
</dbReference>
<feature type="domain" description="FAS1" evidence="2">
    <location>
        <begin position="329"/>
        <end position="467"/>
    </location>
</feature>
<proteinExistence type="predicted"/>
<feature type="chain" id="PRO_5046839678" evidence="1">
    <location>
        <begin position="24"/>
        <end position="614"/>
    </location>
</feature>
<feature type="domain" description="FAS1" evidence="2">
    <location>
        <begin position="35"/>
        <end position="174"/>
    </location>
</feature>
<evidence type="ECO:0000256" key="1">
    <source>
        <dbReference type="SAM" id="SignalP"/>
    </source>
</evidence>
<dbReference type="PANTHER" id="PTHR10900">
    <property type="entry name" value="PERIOSTIN-RELATED"/>
    <property type="match status" value="1"/>
</dbReference>
<dbReference type="InterPro" id="IPR000782">
    <property type="entry name" value="FAS1_domain"/>
</dbReference>
<sequence>MKHLLKILKICMFSFLLLITACNDDDDGNGEMMTDLTIAEIAASTPEFSALYAALVKAGLAETLDNPGTYTVFAPTNTAFKSFLDANGIASIDDVPGNVLVNLLLNHVLDSEITSSQITTGYINSLATGPDENNLSLFLNTSSGVEINGMSAVINGKADVMASNGVVHVVDAVIPEPSIVDHALANDNFSSLVGALTRPSFGSTYTDLLSGTAGSPFTVFAPTNEAFENLLMALGTNSLDEIDDETLQEVLNYHVIAGSNVTAGSLTDGQMATTFQGEDIVFDLSEGAKIEDASDTEANIIATDVQSNNGIIHAVDKVLIPQTVWNSINPTIAGFVAMNEDYSSLLAAVQKAGLTDALNADGADLTVFAPDNAAFEAFLNSNGFASLDDVPVELLTQVLLNHVMSGVALSANLSTSYTGTLATNEDGDNLSLYINTQNGVSLNGISEVTTADIEVRNGVIHAVDAVIALPTIVTFATADPDFTSLVSALTAEDQPDFAGILSGTTNAPFTVFAPVNSAFDALPSVPVGSDLTAVLQHHVIIENNIRSEDLSDGASVATLEGDNVTVTLPGSGNNIADLTDGAGNTGIGVIAVDVQATNGVIHAINTVLIPDTTN</sequence>
<evidence type="ECO:0000259" key="2">
    <source>
        <dbReference type="PROSITE" id="PS50213"/>
    </source>
</evidence>
<feature type="domain" description="FAS1" evidence="2">
    <location>
        <begin position="469"/>
        <end position="608"/>
    </location>
</feature>
<dbReference type="EMBL" id="CP094326">
    <property type="protein sequence ID" value="UNY98850.1"/>
    <property type="molecule type" value="Genomic_DNA"/>
</dbReference>
<name>A0ABY3YLY9_9FLAO</name>
<dbReference type="PROSITE" id="PS51257">
    <property type="entry name" value="PROKAR_LIPOPROTEIN"/>
    <property type="match status" value="1"/>
</dbReference>
<dbReference type="RefSeq" id="WP_242937256.1">
    <property type="nucleotide sequence ID" value="NZ_CP094326.1"/>
</dbReference>
<gene>
    <name evidence="3" type="ORF">MQE36_00500</name>
</gene>
<dbReference type="Pfam" id="PF02469">
    <property type="entry name" value="Fasciclin"/>
    <property type="match status" value="4"/>
</dbReference>
<dbReference type="Gene3D" id="2.30.180.10">
    <property type="entry name" value="FAS1 domain"/>
    <property type="match status" value="4"/>
</dbReference>
<protein>
    <submittedName>
        <fullName evidence="3">Fasciclin domain-containing protein</fullName>
    </submittedName>
</protein>
<organism evidence="3 4">
    <name type="scientific">Zhouia spongiae</name>
    <dbReference type="NCBI Taxonomy" id="2202721"/>
    <lineage>
        <taxon>Bacteria</taxon>
        <taxon>Pseudomonadati</taxon>
        <taxon>Bacteroidota</taxon>
        <taxon>Flavobacteriia</taxon>
        <taxon>Flavobacteriales</taxon>
        <taxon>Flavobacteriaceae</taxon>
        <taxon>Zhouia</taxon>
    </lineage>
</organism>
<keyword evidence="4" id="KW-1185">Reference proteome</keyword>
<feature type="signal peptide" evidence="1">
    <location>
        <begin position="1"/>
        <end position="23"/>
    </location>
</feature>
<accession>A0ABY3YLY9</accession>